<feature type="compositionally biased region" description="Low complexity" evidence="1">
    <location>
        <begin position="781"/>
        <end position="806"/>
    </location>
</feature>
<feature type="compositionally biased region" description="Basic and acidic residues" evidence="1">
    <location>
        <begin position="480"/>
        <end position="580"/>
    </location>
</feature>
<proteinExistence type="predicted"/>
<feature type="region of interest" description="Disordered" evidence="1">
    <location>
        <begin position="305"/>
        <end position="824"/>
    </location>
</feature>
<dbReference type="Gene3D" id="1.10.10.2670">
    <property type="entry name" value="E3 ubiquitin-protein ligase"/>
    <property type="match status" value="1"/>
</dbReference>
<feature type="compositionally biased region" description="Polar residues" evidence="1">
    <location>
        <begin position="305"/>
        <end position="318"/>
    </location>
</feature>
<feature type="compositionally biased region" description="Basic and acidic residues" evidence="1">
    <location>
        <begin position="443"/>
        <end position="452"/>
    </location>
</feature>
<accession>A0ABR2ZD93</accession>
<evidence type="ECO:0008006" key="4">
    <source>
        <dbReference type="Google" id="ProtNLM"/>
    </source>
</evidence>
<feature type="compositionally biased region" description="Basic and acidic residues" evidence="1">
    <location>
        <begin position="417"/>
        <end position="426"/>
    </location>
</feature>
<feature type="compositionally biased region" description="Low complexity" evidence="1">
    <location>
        <begin position="369"/>
        <end position="395"/>
    </location>
</feature>
<dbReference type="InterPro" id="IPR036390">
    <property type="entry name" value="WH_DNA-bd_sf"/>
</dbReference>
<dbReference type="EMBL" id="JBBXMP010000237">
    <property type="protein sequence ID" value="KAL0059288.1"/>
    <property type="molecule type" value="Genomic_DNA"/>
</dbReference>
<name>A0ABR2ZD93_9AGAR</name>
<protein>
    <recommendedName>
        <fullName evidence="4">RNA polymerase II elongation factor ELL N-terminal domain-containing protein</fullName>
    </recommendedName>
</protein>
<feature type="compositionally biased region" description="Polar residues" evidence="1">
    <location>
        <begin position="714"/>
        <end position="728"/>
    </location>
</feature>
<organism evidence="2 3">
    <name type="scientific">Marasmius tenuissimus</name>
    <dbReference type="NCBI Taxonomy" id="585030"/>
    <lineage>
        <taxon>Eukaryota</taxon>
        <taxon>Fungi</taxon>
        <taxon>Dikarya</taxon>
        <taxon>Basidiomycota</taxon>
        <taxon>Agaricomycotina</taxon>
        <taxon>Agaricomycetes</taxon>
        <taxon>Agaricomycetidae</taxon>
        <taxon>Agaricales</taxon>
        <taxon>Marasmiineae</taxon>
        <taxon>Marasmiaceae</taxon>
        <taxon>Marasmius</taxon>
    </lineage>
</organism>
<feature type="region of interest" description="Disordered" evidence="1">
    <location>
        <begin position="121"/>
        <end position="192"/>
    </location>
</feature>
<sequence>MPLPASSKPGETTRIALHPRQSTLPKHAIVVRLNSEAMNALDSFPNQPQLDIDLGNDSPGLYIGGSFFPALFQKEEISHEIYIRAATANKPNAPLRCHANVVGKISLTDRELDPHLEARIRSKHKDAVEQRNAPKTKYIDTPPDLPPPAATSRPRKKDVSMWRKPVKPSDQPRSFPPAGTSHPRQTSSNQMSAEAMALRKQLIHHLAASDPEEPTVEDVLRAVGPEECDIVTRRRITDSLAEVAEQNAAKRWVLKPSCWKEVRPYDWPKLSEVERTQMARKGRIVLSKLGITEADEIWSHFKFRSTQTASSSQPTNGQPAAAPKRGIMSTEVKDKKSRPVKAMEIPAKEENRGKPLKNESRSGPTSTRPPQNQQVPPTTVPTKRSVPPTLSASPSPALPARPSPIARKPPGSGFKLKSGDSSRRSESLSQDGSPAPTAAPVRTKGEPGRNPEKSSVASSSNGRDRLDDIDAPPPKRVKRLKEEAGVESEREYESSRDRNRDRERERDRNREGVRDPAADRRRERDREPDRERERDRGRERERERAERDRRREREKARAERGRESDFESDRDKERAKEKNRAQRPSPTMTASKEPPNRLSNASSPLKRKKPLIREEGEDDTDEWSMSKSSAKKRRMENDSEPPIPIANGSSSRDRPQKTNKALRDSIPSSLPKKPVDVTPPSQIVVKKEKPKEMSPLAQLPKIKKEPSPMPNPRMASSSSKAPSTLKTSAKSRRKSFDYTSSEEEEEGAIRTTSSAGSSTRNHNYNIMPSPPMSTPSHFPNGPSRSSRPTAASSSTASAPGTTSLSASREREPSPLPTDHAGLRARYSSSYVSYLDTFRTAMTQKSKIESLLQSYGESSVASVTDSDGEELLDYDRLTQVVGETKRRWDELQGIQQAYETSAKS</sequence>
<dbReference type="SUPFAM" id="SSF46785">
    <property type="entry name" value="Winged helix' DNA-binding domain"/>
    <property type="match status" value="1"/>
</dbReference>
<feature type="compositionally biased region" description="Basic and acidic residues" evidence="1">
    <location>
        <begin position="346"/>
        <end position="360"/>
    </location>
</feature>
<dbReference type="Proteomes" id="UP001437256">
    <property type="component" value="Unassembled WGS sequence"/>
</dbReference>
<keyword evidence="3" id="KW-1185">Reference proteome</keyword>
<dbReference type="InterPro" id="IPR042065">
    <property type="entry name" value="E3_ELL-like"/>
</dbReference>
<evidence type="ECO:0000256" key="1">
    <source>
        <dbReference type="SAM" id="MobiDB-lite"/>
    </source>
</evidence>
<comment type="caution">
    <text evidence="2">The sequence shown here is derived from an EMBL/GenBank/DDBJ whole genome shotgun (WGS) entry which is preliminary data.</text>
</comment>
<evidence type="ECO:0000313" key="3">
    <source>
        <dbReference type="Proteomes" id="UP001437256"/>
    </source>
</evidence>
<feature type="compositionally biased region" description="Polar residues" evidence="1">
    <location>
        <begin position="182"/>
        <end position="192"/>
    </location>
</feature>
<gene>
    <name evidence="2" type="ORF">AAF712_013976</name>
</gene>
<feature type="compositionally biased region" description="Polar residues" evidence="1">
    <location>
        <begin position="750"/>
        <end position="766"/>
    </location>
</feature>
<reference evidence="2 3" key="1">
    <citation type="submission" date="2024-05" db="EMBL/GenBank/DDBJ databases">
        <title>A draft genome resource for the thread blight pathogen Marasmius tenuissimus strain MS-2.</title>
        <authorList>
            <person name="Yulfo-Soto G.E."/>
            <person name="Baruah I.K."/>
            <person name="Amoako-Attah I."/>
            <person name="Bukari Y."/>
            <person name="Meinhardt L.W."/>
            <person name="Bailey B.A."/>
            <person name="Cohen S.P."/>
        </authorList>
    </citation>
    <scope>NUCLEOTIDE SEQUENCE [LARGE SCALE GENOMIC DNA]</scope>
    <source>
        <strain evidence="2 3">MS-2</strain>
    </source>
</reference>
<evidence type="ECO:0000313" key="2">
    <source>
        <dbReference type="EMBL" id="KAL0059288.1"/>
    </source>
</evidence>